<gene>
    <name evidence="2" type="ORF">J0M35_17650</name>
</gene>
<sequence length="215" mass="23427">MIPLDAKLAPSFADPANPHAHVTRLKKRVESIGKQLHRLTPTMSKCEDQAAREVADLAYSNWLTAKGLTEAADSLLNRRAVDLLLGGNSVEIEIVKASFQDVRALASLQNRIKSNAEAPRETEVILGGKERFGCIAPDPESWFRKDSKQGAADCSSDCALPSVTVVLNIDFNNRNDSVQELLKLADAAIAEAERELGETRARLCHSEDGGSCQLY</sequence>
<evidence type="ECO:0000313" key="2">
    <source>
        <dbReference type="EMBL" id="MBN8662198.1"/>
    </source>
</evidence>
<organism evidence="2 3">
    <name type="scientific">Candidatus Obscuribacter phosphatis</name>
    <dbReference type="NCBI Taxonomy" id="1906157"/>
    <lineage>
        <taxon>Bacteria</taxon>
        <taxon>Bacillati</taxon>
        <taxon>Candidatus Melainabacteria</taxon>
        <taxon>Candidatus Obscuribacterales</taxon>
        <taxon>Candidatus Obscuribacteraceae</taxon>
        <taxon>Candidatus Obscuribacter</taxon>
    </lineage>
</organism>
<accession>A0A8J7PHX7</accession>
<comment type="caution">
    <text evidence="2">The sequence shown here is derived from an EMBL/GenBank/DDBJ whole genome shotgun (WGS) entry which is preliminary data.</text>
</comment>
<evidence type="ECO:0000256" key="1">
    <source>
        <dbReference type="SAM" id="Coils"/>
    </source>
</evidence>
<feature type="coiled-coil region" evidence="1">
    <location>
        <begin position="175"/>
        <end position="202"/>
    </location>
</feature>
<name>A0A8J7PHX7_9BACT</name>
<reference evidence="2" key="1">
    <citation type="submission" date="2021-02" db="EMBL/GenBank/DDBJ databases">
        <title>Genome-Resolved Metagenomics of a Microbial Community Performing Photosynthetic Biological Nutrient Removal.</title>
        <authorList>
            <person name="Mcdaniel E.A."/>
        </authorList>
    </citation>
    <scope>NUCLEOTIDE SEQUENCE</scope>
    <source>
        <strain evidence="2">UWPOB_OBS1</strain>
    </source>
</reference>
<dbReference type="AlphaFoldDB" id="A0A8J7PHX7"/>
<dbReference type="Proteomes" id="UP000664277">
    <property type="component" value="Unassembled WGS sequence"/>
</dbReference>
<evidence type="ECO:0000313" key="3">
    <source>
        <dbReference type="Proteomes" id="UP000664277"/>
    </source>
</evidence>
<protein>
    <submittedName>
        <fullName evidence="2">Uncharacterized protein</fullName>
    </submittedName>
</protein>
<keyword evidence="1" id="KW-0175">Coiled coil</keyword>
<dbReference type="EMBL" id="JAFLCK010000033">
    <property type="protein sequence ID" value="MBN8662198.1"/>
    <property type="molecule type" value="Genomic_DNA"/>
</dbReference>
<proteinExistence type="predicted"/>